<proteinExistence type="predicted"/>
<accession>A0ABR7DIW7</accession>
<keyword evidence="2" id="KW-1185">Reference proteome</keyword>
<protein>
    <submittedName>
        <fullName evidence="1">DUF4230 domain-containing protein</fullName>
    </submittedName>
</protein>
<gene>
    <name evidence="1" type="ORF">H8S20_19630</name>
</gene>
<dbReference type="InterPro" id="IPR025324">
    <property type="entry name" value="DUF4230"/>
</dbReference>
<dbReference type="Proteomes" id="UP000596929">
    <property type="component" value="Unassembled WGS sequence"/>
</dbReference>
<name>A0ABR7DIW7_9CLOT</name>
<sequence>MISYLDIYNDITILTEETLVNEVKRVNKLIPLEVELSQSILIDRSLWDLEVFKKCKTITFFANCSYSVDFSNITTTDIILDNSSKHITMSISPPEVFSINIDETKTKYSEPELGLLRFGDIQLSSEEFGDLRTKLDDEFKLKMTNESLQDQAISNTKSSLENIIYNLIGEKYTIDVNVTR</sequence>
<comment type="caution">
    <text evidence="1">The sequence shown here is derived from an EMBL/GenBank/DDBJ whole genome shotgun (WGS) entry which is preliminary data.</text>
</comment>
<reference evidence="1 2" key="1">
    <citation type="submission" date="2020-08" db="EMBL/GenBank/DDBJ databases">
        <title>Genome public.</title>
        <authorList>
            <person name="Liu C."/>
            <person name="Sun Q."/>
        </authorList>
    </citation>
    <scope>NUCLEOTIDE SEQUENCE [LARGE SCALE GENOMIC DNA]</scope>
    <source>
        <strain evidence="1 2">NSJ-6</strain>
    </source>
</reference>
<dbReference type="Pfam" id="PF14014">
    <property type="entry name" value="DUF4230"/>
    <property type="match status" value="1"/>
</dbReference>
<evidence type="ECO:0000313" key="2">
    <source>
        <dbReference type="Proteomes" id="UP000596929"/>
    </source>
</evidence>
<organism evidence="1 2">
    <name type="scientific">Clostridium hominis</name>
    <dbReference type="NCBI Taxonomy" id="2763036"/>
    <lineage>
        <taxon>Bacteria</taxon>
        <taxon>Bacillati</taxon>
        <taxon>Bacillota</taxon>
        <taxon>Clostridia</taxon>
        <taxon>Eubacteriales</taxon>
        <taxon>Clostridiaceae</taxon>
        <taxon>Clostridium</taxon>
    </lineage>
</organism>
<dbReference type="EMBL" id="JACOOO010000048">
    <property type="protein sequence ID" value="MBC5631040.1"/>
    <property type="molecule type" value="Genomic_DNA"/>
</dbReference>
<evidence type="ECO:0000313" key="1">
    <source>
        <dbReference type="EMBL" id="MBC5631040.1"/>
    </source>
</evidence>